<evidence type="ECO:0000256" key="10">
    <source>
        <dbReference type="ARBA" id="ARBA00023170"/>
    </source>
</evidence>
<evidence type="ECO:0000256" key="12">
    <source>
        <dbReference type="SAM" id="Phobius"/>
    </source>
</evidence>
<dbReference type="EMBL" id="JABDTM020025319">
    <property type="protein sequence ID" value="KAH0813392.1"/>
    <property type="molecule type" value="Genomic_DNA"/>
</dbReference>
<keyword evidence="5 12" id="KW-0812">Transmembrane</keyword>
<evidence type="ECO:0000313" key="14">
    <source>
        <dbReference type="Proteomes" id="UP000719412"/>
    </source>
</evidence>
<comment type="subcellular location">
    <subcellularLocation>
        <location evidence="1">Cell membrane</location>
        <topology evidence="1">Multi-pass membrane protein</topology>
    </subcellularLocation>
</comment>
<reference evidence="13" key="1">
    <citation type="journal article" date="2020" name="J Insects Food Feed">
        <title>The yellow mealworm (Tenebrio molitor) genome: a resource for the emerging insects as food and feed industry.</title>
        <authorList>
            <person name="Eriksson T."/>
            <person name="Andere A."/>
            <person name="Kelstrup H."/>
            <person name="Emery V."/>
            <person name="Picard C."/>
        </authorList>
    </citation>
    <scope>NUCLEOTIDE SEQUENCE</scope>
    <source>
        <strain evidence="13">Stoneville</strain>
        <tissue evidence="13">Whole head</tissue>
    </source>
</reference>
<dbReference type="GO" id="GO:0005886">
    <property type="term" value="C:plasma membrane"/>
    <property type="evidence" value="ECO:0007669"/>
    <property type="project" value="UniProtKB-SubCell"/>
</dbReference>
<evidence type="ECO:0000256" key="3">
    <source>
        <dbReference type="ARBA" id="ARBA00022475"/>
    </source>
</evidence>
<evidence type="ECO:0000256" key="11">
    <source>
        <dbReference type="ARBA" id="ARBA00023180"/>
    </source>
</evidence>
<keyword evidence="9" id="KW-1015">Disulfide bond</keyword>
<protein>
    <recommendedName>
        <fullName evidence="15">Sensory neuron membrane protein 1</fullName>
    </recommendedName>
</protein>
<name>A0A8J6HFU1_TENMO</name>
<proteinExistence type="inferred from homology"/>
<dbReference type="GO" id="GO:0005737">
    <property type="term" value="C:cytoplasm"/>
    <property type="evidence" value="ECO:0007669"/>
    <property type="project" value="TreeGrafter"/>
</dbReference>
<dbReference type="PANTHER" id="PTHR11923">
    <property type="entry name" value="SCAVENGER RECEPTOR CLASS B TYPE-1 SR-B1"/>
    <property type="match status" value="1"/>
</dbReference>
<dbReference type="InterPro" id="IPR002159">
    <property type="entry name" value="CD36_fam"/>
</dbReference>
<evidence type="ECO:0000256" key="6">
    <source>
        <dbReference type="ARBA" id="ARBA00022725"/>
    </source>
</evidence>
<keyword evidence="7 12" id="KW-1133">Transmembrane helix</keyword>
<dbReference type="AlphaFoldDB" id="A0A8J6HFU1"/>
<keyword evidence="14" id="KW-1185">Reference proteome</keyword>
<comment type="similarity">
    <text evidence="2">Belongs to the CD36 family.</text>
</comment>
<dbReference type="Proteomes" id="UP000719412">
    <property type="component" value="Unassembled WGS sequence"/>
</dbReference>
<dbReference type="PANTHER" id="PTHR11923:SF69">
    <property type="entry name" value="SENSORY NEURON MEMBRANE PROTEIN 1"/>
    <property type="match status" value="1"/>
</dbReference>
<evidence type="ECO:0000256" key="8">
    <source>
        <dbReference type="ARBA" id="ARBA00023136"/>
    </source>
</evidence>
<dbReference type="GO" id="GO:0007608">
    <property type="term" value="P:sensory perception of smell"/>
    <property type="evidence" value="ECO:0007669"/>
    <property type="project" value="UniProtKB-KW"/>
</dbReference>
<evidence type="ECO:0000256" key="1">
    <source>
        <dbReference type="ARBA" id="ARBA00004651"/>
    </source>
</evidence>
<keyword evidence="6" id="KW-0552">Olfaction</keyword>
<gene>
    <name evidence="13" type="ORF">GEV33_009399</name>
</gene>
<organism evidence="13 14">
    <name type="scientific">Tenebrio molitor</name>
    <name type="common">Yellow mealworm beetle</name>
    <dbReference type="NCBI Taxonomy" id="7067"/>
    <lineage>
        <taxon>Eukaryota</taxon>
        <taxon>Metazoa</taxon>
        <taxon>Ecdysozoa</taxon>
        <taxon>Arthropoda</taxon>
        <taxon>Hexapoda</taxon>
        <taxon>Insecta</taxon>
        <taxon>Pterygota</taxon>
        <taxon>Neoptera</taxon>
        <taxon>Endopterygota</taxon>
        <taxon>Coleoptera</taxon>
        <taxon>Polyphaga</taxon>
        <taxon>Cucujiformia</taxon>
        <taxon>Tenebrionidae</taxon>
        <taxon>Tenebrio</taxon>
    </lineage>
</organism>
<evidence type="ECO:0000256" key="5">
    <source>
        <dbReference type="ARBA" id="ARBA00022692"/>
    </source>
</evidence>
<keyword evidence="4" id="KW-0716">Sensory transduction</keyword>
<dbReference type="Pfam" id="PF01130">
    <property type="entry name" value="CD36"/>
    <property type="match status" value="2"/>
</dbReference>
<evidence type="ECO:0008006" key="15">
    <source>
        <dbReference type="Google" id="ProtNLM"/>
    </source>
</evidence>
<evidence type="ECO:0000313" key="13">
    <source>
        <dbReference type="EMBL" id="KAH0813392.1"/>
    </source>
</evidence>
<reference evidence="13" key="2">
    <citation type="submission" date="2021-08" db="EMBL/GenBank/DDBJ databases">
        <authorList>
            <person name="Eriksson T."/>
        </authorList>
    </citation>
    <scope>NUCLEOTIDE SEQUENCE</scope>
    <source>
        <strain evidence="13">Stoneville</strain>
        <tissue evidence="13">Whole head</tissue>
    </source>
</reference>
<comment type="caution">
    <text evidence="13">The sequence shown here is derived from an EMBL/GenBank/DDBJ whole genome shotgun (WGS) entry which is preliminary data.</text>
</comment>
<keyword evidence="8 12" id="KW-0472">Membrane</keyword>
<dbReference type="PRINTS" id="PR01609">
    <property type="entry name" value="CD36FAMILY"/>
</dbReference>
<evidence type="ECO:0000256" key="4">
    <source>
        <dbReference type="ARBA" id="ARBA00022606"/>
    </source>
</evidence>
<keyword evidence="10" id="KW-0675">Receptor</keyword>
<keyword evidence="11" id="KW-0325">Glycoprotein</keyword>
<feature type="transmembrane region" description="Helical" evidence="12">
    <location>
        <begin position="740"/>
        <end position="761"/>
    </location>
</feature>
<evidence type="ECO:0000256" key="9">
    <source>
        <dbReference type="ARBA" id="ARBA00023157"/>
    </source>
</evidence>
<evidence type="ECO:0000256" key="2">
    <source>
        <dbReference type="ARBA" id="ARBA00010532"/>
    </source>
</evidence>
<accession>A0A8J6HFU1</accession>
<keyword evidence="3" id="KW-1003">Cell membrane</keyword>
<evidence type="ECO:0000256" key="7">
    <source>
        <dbReference type="ARBA" id="ARBA00022989"/>
    </source>
</evidence>
<dbReference type="GO" id="GO:0005044">
    <property type="term" value="F:scavenger receptor activity"/>
    <property type="evidence" value="ECO:0007669"/>
    <property type="project" value="TreeGrafter"/>
</dbReference>
<sequence length="808" mass="90523">MRQMLHVVDGDVKGLCLVAILGVSGGAADPWWSWGSWKVLLDPGGSLVAWDLNAKTRRLWHKLCIAKSFRCVVFRIRKYFWLLSTGKWYFSTMKCGQEPRVYTTGVRPRTPNSRDCGRKPVNKYLAVREFQVSQFVLCRTLEEQGYKHCNQTIAFIGKSFDKSATMQQVLQGFGTIYIEGHRRVLEITADILINVFNCKKQQTEYGVDYASKGRNERADQLPKRKSDRVLVGLTYKMPYKTTRRIVRASGKYEPGLLDEDRCTEAVVKYVMCRMKLHITFCASAAIKLRDGTCISVQLGMSSASWKMVNLDKDSEIRKMFVKVPFALDFKVYLFNVTNPMDIQNGALPVVQEVGPFCFEEWKEKIDLADGDEEDVMFYNPKDTFYKANWPGCLDGSQMLTIPHPLILGMVNTVARTKPGMLTLVSKAINSIYKTPDSIFVTAKAMDILFDGVVINCGVKDFAGKAVCTQLKESPDLRHVTDDDLAFSFMAPKNGTAGKRFKVLRGVKTSHDVGRILEYDEKKEMEVWPTKECNQYKGTDGTVFASFLAKEEGLASFAPDLCRYEVIPSLQFVTILYHLRSLVAVYSGDTKYDGIPVRIYTATLGDMSKNADEKCYCPTPETCLKKGLMDLFKCAGVPIYVSLPHFYESDESYVHGVKGLNPNKKDHGIQILFESITGGPVAAAKRLQFSMPLEPNEKVPIFNKLPSTVLPLFWVEEGVALNNTFTGPIKDLFKIKKIVKITTWVVLVGCLGGLGAAAYLFFAKKGEANITPVHKVKPANETNGISTVGTDGFGGQVNHAMSDNEIEKY</sequence>